<proteinExistence type="predicted"/>
<dbReference type="GO" id="GO:0010008">
    <property type="term" value="C:endosome membrane"/>
    <property type="evidence" value="ECO:0007669"/>
    <property type="project" value="UniProtKB-SubCell"/>
</dbReference>
<dbReference type="InterPro" id="IPR000591">
    <property type="entry name" value="DEP_dom"/>
</dbReference>
<dbReference type="GO" id="GO:0032438">
    <property type="term" value="P:melanosome organization"/>
    <property type="evidence" value="ECO:0007669"/>
    <property type="project" value="TreeGrafter"/>
</dbReference>
<dbReference type="InterPro" id="IPR000306">
    <property type="entry name" value="Znf_FYVE"/>
</dbReference>
<evidence type="ECO:0000256" key="4">
    <source>
        <dbReference type="ARBA" id="ARBA00022679"/>
    </source>
</evidence>
<evidence type="ECO:0000313" key="20">
    <source>
        <dbReference type="EMBL" id="KAJ8957069.1"/>
    </source>
</evidence>
<evidence type="ECO:0000256" key="14">
    <source>
        <dbReference type="PROSITE-ProRule" id="PRU00091"/>
    </source>
</evidence>
<dbReference type="InterPro" id="IPR013083">
    <property type="entry name" value="Znf_RING/FYVE/PHD"/>
</dbReference>
<dbReference type="Pfam" id="PF00118">
    <property type="entry name" value="Cpn60_TCP1"/>
    <property type="match status" value="1"/>
</dbReference>
<evidence type="ECO:0000256" key="2">
    <source>
        <dbReference type="ARBA" id="ARBA00012009"/>
    </source>
</evidence>
<comment type="subcellular location">
    <subcellularLocation>
        <location evidence="1">Endosome membrane</location>
    </subcellularLocation>
</comment>
<dbReference type="PROSITE" id="PS51455">
    <property type="entry name" value="PIPK"/>
    <property type="match status" value="1"/>
</dbReference>
<evidence type="ECO:0000256" key="8">
    <source>
        <dbReference type="ARBA" id="ARBA00022771"/>
    </source>
</evidence>
<dbReference type="GO" id="GO:0000285">
    <property type="term" value="F:1-phosphatidylinositol-3-phosphate 5-kinase activity"/>
    <property type="evidence" value="ECO:0007669"/>
    <property type="project" value="UniProtKB-EC"/>
</dbReference>
<dbReference type="InterPro" id="IPR011011">
    <property type="entry name" value="Znf_FYVE_PHD"/>
</dbReference>
<dbReference type="GO" id="GO:0052810">
    <property type="term" value="F:1-phosphatidylinositol-5-kinase activity"/>
    <property type="evidence" value="ECO:0007669"/>
    <property type="project" value="UniProtKB-ARBA"/>
</dbReference>
<feature type="compositionally biased region" description="Basic and acidic residues" evidence="16">
    <location>
        <begin position="1388"/>
        <end position="1398"/>
    </location>
</feature>
<dbReference type="GO" id="GO:0005524">
    <property type="term" value="F:ATP binding"/>
    <property type="evidence" value="ECO:0007669"/>
    <property type="project" value="UniProtKB-UniRule"/>
</dbReference>
<evidence type="ECO:0000256" key="9">
    <source>
        <dbReference type="ARBA" id="ARBA00022777"/>
    </source>
</evidence>
<keyword evidence="21" id="KW-1185">Reference proteome</keyword>
<dbReference type="SUPFAM" id="SSF56104">
    <property type="entry name" value="SAICAR synthase-like"/>
    <property type="match status" value="1"/>
</dbReference>
<evidence type="ECO:0000256" key="10">
    <source>
        <dbReference type="ARBA" id="ARBA00022833"/>
    </source>
</evidence>
<feature type="compositionally biased region" description="Polar residues" evidence="16">
    <location>
        <begin position="1281"/>
        <end position="1292"/>
    </location>
</feature>
<feature type="compositionally biased region" description="Polar residues" evidence="16">
    <location>
        <begin position="401"/>
        <end position="425"/>
    </location>
</feature>
<dbReference type="InterPro" id="IPR002498">
    <property type="entry name" value="PInositol-4-P-4/5-kinase_core"/>
</dbReference>
<keyword evidence="8 14" id="KW-0863">Zinc-finger</keyword>
<dbReference type="CDD" id="cd15725">
    <property type="entry name" value="FYVE_PIKfyve_Fab1"/>
    <property type="match status" value="1"/>
</dbReference>
<dbReference type="SMART" id="SM00330">
    <property type="entry name" value="PIPKc"/>
    <property type="match status" value="1"/>
</dbReference>
<feature type="domain" description="PIPK" evidence="19">
    <location>
        <begin position="1396"/>
        <end position="1708"/>
    </location>
</feature>
<feature type="compositionally biased region" description="Basic and acidic residues" evidence="16">
    <location>
        <begin position="1237"/>
        <end position="1249"/>
    </location>
</feature>
<dbReference type="GO" id="GO:1903426">
    <property type="term" value="P:regulation of reactive oxygen species biosynthetic process"/>
    <property type="evidence" value="ECO:0007669"/>
    <property type="project" value="TreeGrafter"/>
</dbReference>
<keyword evidence="12" id="KW-0472">Membrane</keyword>
<dbReference type="GO" id="GO:0035556">
    <property type="term" value="P:intracellular signal transduction"/>
    <property type="evidence" value="ECO:0007669"/>
    <property type="project" value="InterPro"/>
</dbReference>
<evidence type="ECO:0000259" key="17">
    <source>
        <dbReference type="PROSITE" id="PS50178"/>
    </source>
</evidence>
<evidence type="ECO:0000259" key="19">
    <source>
        <dbReference type="PROSITE" id="PS51455"/>
    </source>
</evidence>
<feature type="compositionally biased region" description="Basic and acidic residues" evidence="16">
    <location>
        <begin position="1211"/>
        <end position="1223"/>
    </location>
</feature>
<dbReference type="PROSITE" id="PS50186">
    <property type="entry name" value="DEP"/>
    <property type="match status" value="1"/>
</dbReference>
<reference evidence="20" key="1">
    <citation type="journal article" date="2023" name="Insect Mol. Biol.">
        <title>Genome sequencing provides insights into the evolution of gene families encoding plant cell wall-degrading enzymes in longhorned beetles.</title>
        <authorList>
            <person name="Shin N.R."/>
            <person name="Okamura Y."/>
            <person name="Kirsch R."/>
            <person name="Pauchet Y."/>
        </authorList>
    </citation>
    <scope>NUCLEOTIDE SEQUENCE</scope>
    <source>
        <strain evidence="20">AMC_N1</strain>
    </source>
</reference>
<keyword evidence="6 15" id="KW-0547">Nucleotide-binding</keyword>
<keyword evidence="10" id="KW-0862">Zinc</keyword>
<dbReference type="FunFam" id="3.30.810.10:FF:000001">
    <property type="entry name" value="1-phosphatidylinositol 3-phosphate 5-kinase FAB1"/>
    <property type="match status" value="1"/>
</dbReference>
<evidence type="ECO:0000259" key="18">
    <source>
        <dbReference type="PROSITE" id="PS50186"/>
    </source>
</evidence>
<dbReference type="CDD" id="cd03334">
    <property type="entry name" value="Fab1_TCP"/>
    <property type="match status" value="1"/>
</dbReference>
<feature type="domain" description="FYVE-type" evidence="17">
    <location>
        <begin position="141"/>
        <end position="196"/>
    </location>
</feature>
<dbReference type="SUPFAM" id="SSF46785">
    <property type="entry name" value="Winged helix' DNA-binding domain"/>
    <property type="match status" value="1"/>
</dbReference>
<feature type="region of interest" description="Disordered" evidence="16">
    <location>
        <begin position="456"/>
        <end position="489"/>
    </location>
</feature>
<evidence type="ECO:0000256" key="6">
    <source>
        <dbReference type="ARBA" id="ARBA00022741"/>
    </source>
</evidence>
<evidence type="ECO:0000256" key="5">
    <source>
        <dbReference type="ARBA" id="ARBA00022723"/>
    </source>
</evidence>
<keyword evidence="3" id="KW-0597">Phosphoprotein</keyword>
<evidence type="ECO:0000256" key="11">
    <source>
        <dbReference type="ARBA" id="ARBA00022840"/>
    </source>
</evidence>
<name>A0AAV8YZK4_9CUCU</name>
<dbReference type="PANTHER" id="PTHR46715">
    <property type="entry name" value="1-PHOSPHATIDYLINOSITOL 3-PHOSPHATE 5-KINASE"/>
    <property type="match status" value="1"/>
</dbReference>
<dbReference type="Proteomes" id="UP001162162">
    <property type="component" value="Unassembled WGS sequence"/>
</dbReference>
<dbReference type="GO" id="GO:0046488">
    <property type="term" value="P:phosphatidylinositol metabolic process"/>
    <property type="evidence" value="ECO:0007669"/>
    <property type="project" value="UniProtKB-UniRule"/>
</dbReference>
<dbReference type="GO" id="GO:0008270">
    <property type="term" value="F:zinc ion binding"/>
    <property type="evidence" value="ECO:0007669"/>
    <property type="project" value="UniProtKB-KW"/>
</dbReference>
<feature type="region of interest" description="Disordered" evidence="16">
    <location>
        <begin position="390"/>
        <end position="429"/>
    </location>
</feature>
<organism evidence="20 21">
    <name type="scientific">Aromia moschata</name>
    <dbReference type="NCBI Taxonomy" id="1265417"/>
    <lineage>
        <taxon>Eukaryota</taxon>
        <taxon>Metazoa</taxon>
        <taxon>Ecdysozoa</taxon>
        <taxon>Arthropoda</taxon>
        <taxon>Hexapoda</taxon>
        <taxon>Insecta</taxon>
        <taxon>Pterygota</taxon>
        <taxon>Neoptera</taxon>
        <taxon>Endopterygota</taxon>
        <taxon>Coleoptera</taxon>
        <taxon>Polyphaga</taxon>
        <taxon>Cucujiformia</taxon>
        <taxon>Chrysomeloidea</taxon>
        <taxon>Cerambycidae</taxon>
        <taxon>Cerambycinae</taxon>
        <taxon>Callichromatini</taxon>
        <taxon>Aromia</taxon>
    </lineage>
</organism>
<dbReference type="EMBL" id="JAPWTK010000025">
    <property type="protein sequence ID" value="KAJ8957069.1"/>
    <property type="molecule type" value="Genomic_DNA"/>
</dbReference>
<dbReference type="InterPro" id="IPR017455">
    <property type="entry name" value="Znf_FYVE-rel"/>
</dbReference>
<evidence type="ECO:0000256" key="3">
    <source>
        <dbReference type="ARBA" id="ARBA00022553"/>
    </source>
</evidence>
<dbReference type="InterPro" id="IPR036388">
    <property type="entry name" value="WH-like_DNA-bd_sf"/>
</dbReference>
<evidence type="ECO:0000256" key="1">
    <source>
        <dbReference type="ARBA" id="ARBA00004608"/>
    </source>
</evidence>
<dbReference type="SUPFAM" id="SSF57903">
    <property type="entry name" value="FYVE/PHD zinc finger"/>
    <property type="match status" value="1"/>
</dbReference>
<gene>
    <name evidence="20" type="ORF">NQ318_007282</name>
</gene>
<evidence type="ECO:0000256" key="15">
    <source>
        <dbReference type="PROSITE-ProRule" id="PRU00781"/>
    </source>
</evidence>
<accession>A0AAV8YZK4</accession>
<dbReference type="PANTHER" id="PTHR46715:SF1">
    <property type="entry name" value="1-PHOSPHATIDYLINOSITOL 3-PHOSPHATE 5-KINASE"/>
    <property type="match status" value="1"/>
</dbReference>
<dbReference type="SMART" id="SM00064">
    <property type="entry name" value="FYVE"/>
    <property type="match status" value="1"/>
</dbReference>
<dbReference type="FunFam" id="3.50.7.10:FF:000007">
    <property type="entry name" value="1-phosphatidylinositol 3-phosphate 5-kinase isoform X1"/>
    <property type="match status" value="1"/>
</dbReference>
<dbReference type="InterPro" id="IPR027483">
    <property type="entry name" value="PInositol-4-P-4/5-kinase_C_sf"/>
</dbReference>
<comment type="caution">
    <text evidence="20">The sequence shown here is derived from an EMBL/GenBank/DDBJ whole genome shotgun (WGS) entry which is preliminary data.</text>
</comment>
<feature type="compositionally biased region" description="Basic and acidic residues" evidence="16">
    <location>
        <begin position="1295"/>
        <end position="1304"/>
    </location>
</feature>
<feature type="domain" description="DEP" evidence="18">
    <location>
        <begin position="309"/>
        <end position="383"/>
    </location>
</feature>
<keyword evidence="4 15" id="KW-0808">Transferase</keyword>
<dbReference type="InterPro" id="IPR036390">
    <property type="entry name" value="WH_DNA-bd_sf"/>
</dbReference>
<dbReference type="FunFam" id="3.30.40.10:FF:000057">
    <property type="entry name" value="1-phosphatidylinositol 3-phosphate 5-kinase isoform X1"/>
    <property type="match status" value="1"/>
</dbReference>
<dbReference type="Gene3D" id="3.30.40.10">
    <property type="entry name" value="Zinc/RING finger domain, C3HC4 (zinc finger)"/>
    <property type="match status" value="1"/>
</dbReference>
<dbReference type="CDD" id="cd17300">
    <property type="entry name" value="PIPKc_PIKfyve"/>
    <property type="match status" value="1"/>
</dbReference>
<dbReference type="PROSITE" id="PS50178">
    <property type="entry name" value="ZF_FYVE"/>
    <property type="match status" value="1"/>
</dbReference>
<dbReference type="InterPro" id="IPR027409">
    <property type="entry name" value="GroEL-like_apical_dom_sf"/>
</dbReference>
<dbReference type="GO" id="GO:0090385">
    <property type="term" value="P:phagosome-lysosome fusion"/>
    <property type="evidence" value="ECO:0007669"/>
    <property type="project" value="TreeGrafter"/>
</dbReference>
<evidence type="ECO:0000256" key="12">
    <source>
        <dbReference type="ARBA" id="ARBA00023136"/>
    </source>
</evidence>
<keyword evidence="7" id="KW-0967">Endosome</keyword>
<dbReference type="InterPro" id="IPR002423">
    <property type="entry name" value="Cpn60/GroEL/TCP-1"/>
</dbReference>
<feature type="region of interest" description="Disordered" evidence="16">
    <location>
        <begin position="1375"/>
        <end position="1398"/>
    </location>
</feature>
<dbReference type="EC" id="2.7.1.150" evidence="2"/>
<dbReference type="InterPro" id="IPR043548">
    <property type="entry name" value="PIKfyve"/>
</dbReference>
<dbReference type="Gene3D" id="1.10.10.10">
    <property type="entry name" value="Winged helix-like DNA-binding domain superfamily/Winged helix DNA-binding domain"/>
    <property type="match status" value="1"/>
</dbReference>
<feature type="region of interest" description="Disordered" evidence="16">
    <location>
        <begin position="1211"/>
        <end position="1304"/>
    </location>
</feature>
<dbReference type="Pfam" id="PF01363">
    <property type="entry name" value="FYVE"/>
    <property type="match status" value="1"/>
</dbReference>
<dbReference type="SMART" id="SM00049">
    <property type="entry name" value="DEP"/>
    <property type="match status" value="1"/>
</dbReference>
<comment type="catalytic activity">
    <reaction evidence="13">
        <text>a 1,2-diacyl-sn-glycero-3-phospho-(1D-myo-inositol-3-phosphate) + ATP = a 1,2-diacyl-sn-glycero-3-phospho-(1D-myo-inositol-3,5-bisphosphate) + ADP + H(+)</text>
        <dbReference type="Rhea" id="RHEA:13609"/>
        <dbReference type="ChEBI" id="CHEBI:15378"/>
        <dbReference type="ChEBI" id="CHEBI:30616"/>
        <dbReference type="ChEBI" id="CHEBI:57923"/>
        <dbReference type="ChEBI" id="CHEBI:58088"/>
        <dbReference type="ChEBI" id="CHEBI:456216"/>
        <dbReference type="EC" id="2.7.1.150"/>
    </reaction>
    <physiologicalReaction direction="left-to-right" evidence="13">
        <dbReference type="Rhea" id="RHEA:13610"/>
    </physiologicalReaction>
</comment>
<evidence type="ECO:0000256" key="16">
    <source>
        <dbReference type="SAM" id="MobiDB-lite"/>
    </source>
</evidence>
<dbReference type="Gene3D" id="3.30.800.10">
    <property type="entry name" value="Phosphatidylinositol Phosphate Kinase II Beta"/>
    <property type="match status" value="1"/>
</dbReference>
<evidence type="ECO:0000256" key="13">
    <source>
        <dbReference type="ARBA" id="ARBA00052820"/>
    </source>
</evidence>
<evidence type="ECO:0000313" key="21">
    <source>
        <dbReference type="Proteomes" id="UP001162162"/>
    </source>
</evidence>
<dbReference type="SUPFAM" id="SSF52029">
    <property type="entry name" value="GroEL apical domain-like"/>
    <property type="match status" value="1"/>
</dbReference>
<evidence type="ECO:0000256" key="7">
    <source>
        <dbReference type="ARBA" id="ARBA00022753"/>
    </source>
</evidence>
<keyword evidence="9 15" id="KW-0418">Kinase</keyword>
<keyword evidence="11 15" id="KW-0067">ATP-binding</keyword>
<dbReference type="Gene3D" id="3.30.810.10">
    <property type="entry name" value="2-Layer Sandwich"/>
    <property type="match status" value="1"/>
</dbReference>
<dbReference type="InterPro" id="IPR044769">
    <property type="entry name" value="PIKfyve_PIPKc"/>
</dbReference>
<dbReference type="Pfam" id="PF01504">
    <property type="entry name" value="PIP5K"/>
    <property type="match status" value="1"/>
</dbReference>
<dbReference type="Pfam" id="PF00610">
    <property type="entry name" value="DEP"/>
    <property type="match status" value="1"/>
</dbReference>
<dbReference type="InterPro" id="IPR027484">
    <property type="entry name" value="PInositol-4-P-5-kinase_N"/>
</dbReference>
<sequence>MINGIVFVCNSNGFTSIKMNKNLQSPTKLTEFAPLQAEEKPQSVGQIISSFFKIRNSVAVEQPSNENSDSISQESLPNWAIDSSADSYISKDSASNVYNVDVNEGRSLPNVLKRISNLLALKSTSLQNYEDTELKQYWMPDSVSKECYECSEKFTAFRRRHHCRVCGQIFCSQCCNQQIPGKIFGCTGDLRVCTYCCKVVLSYLQSSDLGADLSADLKILQESLQSKFGSSLSPRVIEDNVVQTLSSTPSETSTLKRKISVGYQEEKICFWKLCFWKFSNVTYLSTEEKCKALQNSSSLRNLFDEICRPTTGVPFEPYKYKLRTYTQCFLGSVLVDWLIFQQKANNRVQAAAICRALLEGGYIESVSEPLSFVDGYAFYRRGVISSNLPQPSRSFDIPSQEEPSWVQQIPQESSTTDSENEQVSPVSLVPGNLTSSSSYMLDLNIEANTVYLSRPPEEYKSPCSPEADYREHQETTVVRPSEQRELAPESGWFNASTLRDENGEKIAYSLLTEMYEQHEQSLLKQLLASKGLSHSWSSVIIPLIHDVVSLIRPDKNHDAVELDIRHYVQFKILSGGLRTDTSLVRGIVCNKNVAHTGMAIDIENPKILLLQCSVVYQRTEGRLMSLEPVLMQEHEYLRNVAARIVALQPNVVLVQRNVSRLAQDMLRQYKITLVYNVKQTVLERISRCTQADLVSAVDTHIGRPKLGTCKRFYLKTFDIEKGGMKTLMFFDGLPLSHLGATVLLRGASRADDDPNKNSVSEKFTVAELPFSNNFRKSLDDVTLCISPYIVFSVPYLETEVGKKCRLRQFFPKEIYFSEQFMSGKKNKWRDSEEINPSQNLANEKLKPLHPFLTAKITSNLENTNIQNLLANFRACGSRYEKKENMCIISKKAENQKTEVNADIKDVFDVANHQRLAVLFCSFSSESNNAPAFCVNPWVVYMDFYGRNDIPLGCFLERYCFRSTYFCPSKFCDTPMVKHTRRFVHNTGCVSIYLNFFDNEFSEENIVMWTSCTKCQSVSPVVPMSADTWSYSFAKYLELKFHGDVFNRRGQFSCSHSLHHDHFQYFGYKNYVASFKYTSINIWEISLPPVLIKINYDINKFQTQLIDDVRIMAQKGHEVFSLVQDKLLYSSTDDSESPTSLKQLLSKEQTQFKQRVEEVQLKLTSPTIESKDFEEKELYLAYWKIADVLVKIKRSIVETADNWNLRLSEATKKKDTDKKKEKSVSTDLDSPSGEDIPDDQHICDQPEGKDSGGVLTKKIKSLDNSDLTGESYVPSSPKCHLRSQSDGTVSQTEEVNDNRKESDKKTVKNILSQLLPTTPTLTSILPPFSSQEHYTLPMGVSIPVVVYENEPSSIVAYTLNSYDYKKAFDDLVNKRNVDQTPSPINKRKSNNDKEKSDDDKSLSLLGFLRNKDTKPELNSPVASPGIDTKIYFLAVKSRLLHLKKLEELKKTRNAHIEIQFQDSTCNFFCRVYLAEKFAALRSSVLPIGEEAYIRSLSRSVQWNARGGKSGSNFAKTADDRFILKDTSKSEVQLFLESASNYFVYMNKCYTTKQPTLLGKIVGIYHIIFRNNSNVTYRNHLLVMENLFYNRKVTQKFDLKGSMRNRLVVPDNQEGEIVLLDENLLKMTCESPLYILPHSKAVLTAAIQNDTEFLSAQSVMDYSLLVGLDSENKELVLGIIDYIRTFTWDKKLETIVKKVAFLGARVNCLQ</sequence>
<keyword evidence="5" id="KW-0479">Metal-binding</keyword>
<protein>
    <recommendedName>
        <fullName evidence="2">1-phosphatidylinositol-3-phosphate 5-kinase</fullName>
        <ecNumber evidence="2">2.7.1.150</ecNumber>
    </recommendedName>
</protein>
<dbReference type="Gene3D" id="3.50.7.10">
    <property type="entry name" value="GroEL"/>
    <property type="match status" value="1"/>
</dbReference>